<dbReference type="GO" id="GO:0016747">
    <property type="term" value="F:acyltransferase activity, transferring groups other than amino-acyl groups"/>
    <property type="evidence" value="ECO:0007669"/>
    <property type="project" value="UniProtKB-ARBA"/>
</dbReference>
<dbReference type="Pfam" id="PF08541">
    <property type="entry name" value="ACP_syn_III_C"/>
    <property type="match status" value="1"/>
</dbReference>
<proteinExistence type="predicted"/>
<organism evidence="4 7">
    <name type="scientific">Streptomyces radicis</name>
    <dbReference type="NCBI Taxonomy" id="1750517"/>
    <lineage>
        <taxon>Bacteria</taxon>
        <taxon>Bacillati</taxon>
        <taxon>Actinomycetota</taxon>
        <taxon>Actinomycetes</taxon>
        <taxon>Kitasatosporales</taxon>
        <taxon>Streptomycetaceae</taxon>
        <taxon>Streptomyces</taxon>
    </lineage>
</organism>
<dbReference type="RefSeq" id="WP_120699614.1">
    <property type="nucleotide sequence ID" value="NZ_RBDX01000029.1"/>
</dbReference>
<dbReference type="InterPro" id="IPR013747">
    <property type="entry name" value="ACP_syn_III_C"/>
</dbReference>
<dbReference type="SUPFAM" id="SSF53901">
    <property type="entry name" value="Thiolase-like"/>
    <property type="match status" value="1"/>
</dbReference>
<reference evidence="6 7" key="1">
    <citation type="submission" date="2018-09" db="EMBL/GenBank/DDBJ databases">
        <title>Streptomyces sp. nov. DS1-2, an endophytic actinomycete isolated from roots of Dendrobium scabrilingue.</title>
        <authorList>
            <person name="Kuncharoen N."/>
            <person name="Kudo T."/>
            <person name="Ohkuma M."/>
            <person name="Yuki M."/>
            <person name="Tanasupawat S."/>
        </authorList>
    </citation>
    <scope>NUCLEOTIDE SEQUENCE [LARGE SCALE GENOMIC DNA]</scope>
    <source>
        <strain evidence="4 7">AZ1-7</strain>
        <strain evidence="5 6">DS1-2</strain>
    </source>
</reference>
<evidence type="ECO:0000313" key="4">
    <source>
        <dbReference type="EMBL" id="RKN05107.1"/>
    </source>
</evidence>
<dbReference type="AlphaFoldDB" id="A0A3A9WG89"/>
<name>A0A3A9WG89_9ACTN</name>
<dbReference type="EMBL" id="RBDY01000027">
    <property type="protein sequence ID" value="RKN16433.1"/>
    <property type="molecule type" value="Genomic_DNA"/>
</dbReference>
<dbReference type="GO" id="GO:0044550">
    <property type="term" value="P:secondary metabolite biosynthetic process"/>
    <property type="evidence" value="ECO:0007669"/>
    <property type="project" value="TreeGrafter"/>
</dbReference>
<keyword evidence="2" id="KW-0012">Acyltransferase</keyword>
<dbReference type="PANTHER" id="PTHR34069:SF2">
    <property type="entry name" value="BETA-KETOACYL-[ACYL-CARRIER-PROTEIN] SYNTHASE III"/>
    <property type="match status" value="1"/>
</dbReference>
<dbReference type="PANTHER" id="PTHR34069">
    <property type="entry name" value="3-OXOACYL-[ACYL-CARRIER-PROTEIN] SYNTHASE 3"/>
    <property type="match status" value="1"/>
</dbReference>
<evidence type="ECO:0000313" key="6">
    <source>
        <dbReference type="Proteomes" id="UP000268652"/>
    </source>
</evidence>
<evidence type="ECO:0000313" key="7">
    <source>
        <dbReference type="Proteomes" id="UP000275024"/>
    </source>
</evidence>
<evidence type="ECO:0000313" key="5">
    <source>
        <dbReference type="EMBL" id="RKN16433.1"/>
    </source>
</evidence>
<sequence>MDVGLSRVAVRLPRRTEPVGDVLARAGSGPMERKVFTRIYGLRDTPTLAPDERMEDLLAEAGLAALGGGTASLVLYGHTMLTQEFGLRGGFADRLRARLGLPGGAFYGLSHVNCVSVLRSIELARRYLRRPGADPDERVLVLGGDQGSVHDASRVIPGMAIGGDGAVGVVVGAGRSRYRYLGGAVGRDTRFHRNLQLSAAETRLFSRVCQRRVVDTVERAARAAGLTADRVDWVMPHLSNRMFWRAFSAESGIPRDRIRVDLIPERGHNFGGDALMALEHADGTGLLRPGDRCALVSLALGAYFQAVIVEVEEEA</sequence>
<evidence type="ECO:0000259" key="3">
    <source>
        <dbReference type="Pfam" id="PF08541"/>
    </source>
</evidence>
<dbReference type="Proteomes" id="UP000268652">
    <property type="component" value="Unassembled WGS sequence"/>
</dbReference>
<accession>A0A3A9WG89</accession>
<dbReference type="EMBL" id="RBDX01000029">
    <property type="protein sequence ID" value="RKN05107.1"/>
    <property type="molecule type" value="Genomic_DNA"/>
</dbReference>
<dbReference type="Gene3D" id="3.40.47.10">
    <property type="match status" value="2"/>
</dbReference>
<keyword evidence="6" id="KW-1185">Reference proteome</keyword>
<dbReference type="Proteomes" id="UP000275024">
    <property type="component" value="Unassembled WGS sequence"/>
</dbReference>
<evidence type="ECO:0000256" key="2">
    <source>
        <dbReference type="ARBA" id="ARBA00023315"/>
    </source>
</evidence>
<protein>
    <submittedName>
        <fullName evidence="4">3-oxoacyl-ACP synthase</fullName>
    </submittedName>
</protein>
<dbReference type="InterPro" id="IPR016039">
    <property type="entry name" value="Thiolase-like"/>
</dbReference>
<gene>
    <name evidence="5" type="ORF">D7318_25800</name>
    <name evidence="4" type="ORF">D7319_26435</name>
</gene>
<evidence type="ECO:0000256" key="1">
    <source>
        <dbReference type="ARBA" id="ARBA00022679"/>
    </source>
</evidence>
<feature type="domain" description="Beta-ketoacyl-[acyl-carrier-protein] synthase III C-terminal" evidence="3">
    <location>
        <begin position="223"/>
        <end position="310"/>
    </location>
</feature>
<dbReference type="OrthoDB" id="2636646at2"/>
<comment type="caution">
    <text evidence="4">The sequence shown here is derived from an EMBL/GenBank/DDBJ whole genome shotgun (WGS) entry which is preliminary data.</text>
</comment>
<keyword evidence="1" id="KW-0808">Transferase</keyword>